<proteinExistence type="predicted"/>
<evidence type="ECO:0000313" key="1">
    <source>
        <dbReference type="EMBL" id="WAR05608.1"/>
    </source>
</evidence>
<dbReference type="EMBL" id="CP111016">
    <property type="protein sequence ID" value="WAR05608.1"/>
    <property type="molecule type" value="Genomic_DNA"/>
</dbReference>
<accession>A0ABY7E6K1</accession>
<keyword evidence="2" id="KW-1185">Reference proteome</keyword>
<protein>
    <submittedName>
        <fullName evidence="1">Uncharacterized protein</fullName>
    </submittedName>
</protein>
<sequence>MELRKGKEKIIEENEMWRQWKTEQQGPEENNPSFLKGQCSDMRYEFPKRRNKRAYMDEEPQSTFWMKELFFLGPPKHQSGLSLSKIGLQISGGDTMGIRSFTRSSLDLPGVSLTPPQHCVPHITLKVVSSGNQTGCLFCPEKELPSNLLEFGQDVSYLLELGQDDCSVLRRNHSRIFWNSDRINQKNKSENCGSNPCESVLPSPFSAAGSLTPPAMCAGNDGFPDPPSVSWVAFNCLAMGELYVLKK</sequence>
<name>A0ABY7E6K1_MYAAR</name>
<gene>
    <name evidence="1" type="ORF">MAR_020977</name>
</gene>
<dbReference type="Proteomes" id="UP001164746">
    <property type="component" value="Chromosome 5"/>
</dbReference>
<reference evidence="1" key="1">
    <citation type="submission" date="2022-11" db="EMBL/GenBank/DDBJ databases">
        <title>Centuries of genome instability and evolution in soft-shell clam transmissible cancer (bioRxiv).</title>
        <authorList>
            <person name="Hart S.F.M."/>
            <person name="Yonemitsu M.A."/>
            <person name="Giersch R.M."/>
            <person name="Beal B.F."/>
            <person name="Arriagada G."/>
            <person name="Davis B.W."/>
            <person name="Ostrander E.A."/>
            <person name="Goff S.P."/>
            <person name="Metzger M.J."/>
        </authorList>
    </citation>
    <scope>NUCLEOTIDE SEQUENCE</scope>
    <source>
        <strain evidence="1">MELC-2E11</strain>
        <tissue evidence="1">Siphon/mantle</tissue>
    </source>
</reference>
<evidence type="ECO:0000313" key="2">
    <source>
        <dbReference type="Proteomes" id="UP001164746"/>
    </source>
</evidence>
<organism evidence="1 2">
    <name type="scientific">Mya arenaria</name>
    <name type="common">Soft-shell clam</name>
    <dbReference type="NCBI Taxonomy" id="6604"/>
    <lineage>
        <taxon>Eukaryota</taxon>
        <taxon>Metazoa</taxon>
        <taxon>Spiralia</taxon>
        <taxon>Lophotrochozoa</taxon>
        <taxon>Mollusca</taxon>
        <taxon>Bivalvia</taxon>
        <taxon>Autobranchia</taxon>
        <taxon>Heteroconchia</taxon>
        <taxon>Euheterodonta</taxon>
        <taxon>Imparidentia</taxon>
        <taxon>Neoheterodontei</taxon>
        <taxon>Myida</taxon>
        <taxon>Myoidea</taxon>
        <taxon>Myidae</taxon>
        <taxon>Mya</taxon>
    </lineage>
</organism>